<dbReference type="Proteomes" id="UP000518266">
    <property type="component" value="Unassembled WGS sequence"/>
</dbReference>
<comment type="caution">
    <text evidence="1">The sequence shown here is derived from an EMBL/GenBank/DDBJ whole genome shotgun (WGS) entry which is preliminary data.</text>
</comment>
<accession>A0A7J5Y4F6</accession>
<dbReference type="EMBL" id="JAAKFY010000015">
    <property type="protein sequence ID" value="KAF3844296.1"/>
    <property type="molecule type" value="Genomic_DNA"/>
</dbReference>
<evidence type="ECO:0000313" key="2">
    <source>
        <dbReference type="Proteomes" id="UP000518266"/>
    </source>
</evidence>
<sequence length="374" mass="42072">MHKQFSGKAGRNDVPCMSYKSQLWDVPVGDINSNTSHLLSSGITLNYSQPNACFHIVVGNDNLSGESILVAASTLWNDLPLLIRQVSTLWNDLPLHIRQAPTLETTWNQGRDATMSRLPSVMPSITEGSEKNDTIGFISGFIRSSLQIPAEVDNHIEIIVRFLDYRVKEQVLQQAWKKKTTYEGQTIYFNQDYTNERKQVRDVIKKLKEKNVKANSPYPAQLKVFLASGTKTFTTLMEAAPMLRDMGIHGLQSLRAQSSWTTVTGQKEKRQEPHATGIDLQFLTEQAPTLWNDLPLHIRQASTLWNDLPLLIRQVSTLWNDLPLLIRQAPHCGTICPCSSDRSHTVERSAPAHQTGPTLWNDLPLLIRQASTLG</sequence>
<proteinExistence type="predicted"/>
<name>A0A7J5Y4F6_DISMA</name>
<reference evidence="1 2" key="1">
    <citation type="submission" date="2020-03" db="EMBL/GenBank/DDBJ databases">
        <title>Dissostichus mawsoni Genome sequencing and assembly.</title>
        <authorList>
            <person name="Park H."/>
        </authorList>
    </citation>
    <scope>NUCLEOTIDE SEQUENCE [LARGE SCALE GENOMIC DNA]</scope>
    <source>
        <strain evidence="1">DM0001</strain>
        <tissue evidence="1">Muscle</tissue>
    </source>
</reference>
<dbReference type="PANTHER" id="PTHR11505">
    <property type="entry name" value="L1 TRANSPOSABLE ELEMENT-RELATED"/>
    <property type="match status" value="1"/>
</dbReference>
<organism evidence="1 2">
    <name type="scientific">Dissostichus mawsoni</name>
    <name type="common">Antarctic cod</name>
    <dbReference type="NCBI Taxonomy" id="36200"/>
    <lineage>
        <taxon>Eukaryota</taxon>
        <taxon>Metazoa</taxon>
        <taxon>Chordata</taxon>
        <taxon>Craniata</taxon>
        <taxon>Vertebrata</taxon>
        <taxon>Euteleostomi</taxon>
        <taxon>Actinopterygii</taxon>
        <taxon>Neopterygii</taxon>
        <taxon>Teleostei</taxon>
        <taxon>Neoteleostei</taxon>
        <taxon>Acanthomorphata</taxon>
        <taxon>Eupercaria</taxon>
        <taxon>Perciformes</taxon>
        <taxon>Notothenioidei</taxon>
        <taxon>Nototheniidae</taxon>
        <taxon>Dissostichus</taxon>
    </lineage>
</organism>
<evidence type="ECO:0000313" key="1">
    <source>
        <dbReference type="EMBL" id="KAF3844296.1"/>
    </source>
</evidence>
<protein>
    <submittedName>
        <fullName evidence="1">Uncharacterized protein</fullName>
    </submittedName>
</protein>
<dbReference type="InterPro" id="IPR042566">
    <property type="entry name" value="L1_C"/>
</dbReference>
<dbReference type="OrthoDB" id="308383at2759"/>
<dbReference type="InterPro" id="IPR004244">
    <property type="entry name" value="Transposase_22"/>
</dbReference>
<gene>
    <name evidence="1" type="ORF">F7725_007459</name>
</gene>
<keyword evidence="2" id="KW-1185">Reference proteome</keyword>
<dbReference type="AlphaFoldDB" id="A0A7J5Y4F6"/>
<dbReference type="Gene3D" id="3.30.250.20">
    <property type="entry name" value="L1 transposable element, C-terminal domain"/>
    <property type="match status" value="1"/>
</dbReference>